<evidence type="ECO:0000259" key="2">
    <source>
        <dbReference type="SMART" id="SM00382"/>
    </source>
</evidence>
<feature type="domain" description="AAA+ ATPase" evidence="2">
    <location>
        <begin position="690"/>
        <end position="817"/>
    </location>
</feature>
<dbReference type="CDD" id="cd19481">
    <property type="entry name" value="RecA-like_protease"/>
    <property type="match status" value="1"/>
</dbReference>
<feature type="region of interest" description="Disordered" evidence="1">
    <location>
        <begin position="1"/>
        <end position="101"/>
    </location>
</feature>
<dbReference type="Pfam" id="PF00004">
    <property type="entry name" value="AAA"/>
    <property type="match status" value="1"/>
</dbReference>
<dbReference type="Gene3D" id="3.40.50.300">
    <property type="entry name" value="P-loop containing nucleotide triphosphate hydrolases"/>
    <property type="match status" value="1"/>
</dbReference>
<accession>A0ABR1NS35</accession>
<reference evidence="3 4" key="1">
    <citation type="submission" date="2024-02" db="EMBL/GenBank/DDBJ databases">
        <title>De novo assembly and annotation of 12 fungi associated with fruit tree decline syndrome in Ontario, Canada.</title>
        <authorList>
            <person name="Sulman M."/>
            <person name="Ellouze W."/>
            <person name="Ilyukhin E."/>
        </authorList>
    </citation>
    <scope>NUCLEOTIDE SEQUENCE [LARGE SCALE GENOMIC DNA]</scope>
    <source>
        <strain evidence="3 4">M169</strain>
    </source>
</reference>
<comment type="caution">
    <text evidence="3">The sequence shown here is derived from an EMBL/GenBank/DDBJ whole genome shotgun (WGS) entry which is preliminary data.</text>
</comment>
<evidence type="ECO:0000313" key="4">
    <source>
        <dbReference type="Proteomes" id="UP001430848"/>
    </source>
</evidence>
<dbReference type="Pfam" id="PF22942">
    <property type="entry name" value="DUF7025"/>
    <property type="match status" value="1"/>
</dbReference>
<name>A0ABR1NS35_DIAER</name>
<feature type="region of interest" description="Disordered" evidence="1">
    <location>
        <begin position="237"/>
        <end position="256"/>
    </location>
</feature>
<dbReference type="InterPro" id="IPR027417">
    <property type="entry name" value="P-loop_NTPase"/>
</dbReference>
<dbReference type="SMART" id="SM00382">
    <property type="entry name" value="AAA"/>
    <property type="match status" value="1"/>
</dbReference>
<dbReference type="EMBL" id="JAKNSF020000128">
    <property type="protein sequence ID" value="KAK7713102.1"/>
    <property type="molecule type" value="Genomic_DNA"/>
</dbReference>
<gene>
    <name evidence="3" type="ORF">SLS63_012132</name>
</gene>
<feature type="region of interest" description="Disordered" evidence="1">
    <location>
        <begin position="150"/>
        <end position="174"/>
    </location>
</feature>
<feature type="region of interest" description="Disordered" evidence="1">
    <location>
        <begin position="996"/>
        <end position="1110"/>
    </location>
</feature>
<proteinExistence type="predicted"/>
<evidence type="ECO:0000313" key="3">
    <source>
        <dbReference type="EMBL" id="KAK7713102.1"/>
    </source>
</evidence>
<dbReference type="InterPro" id="IPR003593">
    <property type="entry name" value="AAA+_ATPase"/>
</dbReference>
<organism evidence="3 4">
    <name type="scientific">Diaporthe eres</name>
    <name type="common">Phomopsis oblonga</name>
    <dbReference type="NCBI Taxonomy" id="83184"/>
    <lineage>
        <taxon>Eukaryota</taxon>
        <taxon>Fungi</taxon>
        <taxon>Dikarya</taxon>
        <taxon>Ascomycota</taxon>
        <taxon>Pezizomycotina</taxon>
        <taxon>Sordariomycetes</taxon>
        <taxon>Sordariomycetidae</taxon>
        <taxon>Diaporthales</taxon>
        <taxon>Diaporthaceae</taxon>
        <taxon>Diaporthe</taxon>
        <taxon>Diaporthe eres species complex</taxon>
    </lineage>
</organism>
<feature type="compositionally biased region" description="Basic and acidic residues" evidence="1">
    <location>
        <begin position="56"/>
        <end position="67"/>
    </location>
</feature>
<dbReference type="PANTHER" id="PTHR46411">
    <property type="entry name" value="FAMILY ATPASE, PUTATIVE-RELATED"/>
    <property type="match status" value="1"/>
</dbReference>
<dbReference type="Proteomes" id="UP001430848">
    <property type="component" value="Unassembled WGS sequence"/>
</dbReference>
<protein>
    <recommendedName>
        <fullName evidence="2">AAA+ ATPase domain-containing protein</fullName>
    </recommendedName>
</protein>
<dbReference type="PANTHER" id="PTHR46411:SF3">
    <property type="entry name" value="AAA+ ATPASE DOMAIN-CONTAINING PROTEIN"/>
    <property type="match status" value="1"/>
</dbReference>
<dbReference type="SUPFAM" id="SSF52540">
    <property type="entry name" value="P-loop containing nucleoside triphosphate hydrolases"/>
    <property type="match status" value="1"/>
</dbReference>
<dbReference type="InterPro" id="IPR003959">
    <property type="entry name" value="ATPase_AAA_core"/>
</dbReference>
<dbReference type="InterPro" id="IPR054289">
    <property type="entry name" value="DUF7025"/>
</dbReference>
<feature type="compositionally biased region" description="Basic and acidic residues" evidence="1">
    <location>
        <begin position="1042"/>
        <end position="1057"/>
    </location>
</feature>
<evidence type="ECO:0000256" key="1">
    <source>
        <dbReference type="SAM" id="MobiDB-lite"/>
    </source>
</evidence>
<feature type="compositionally biased region" description="Basic residues" evidence="1">
    <location>
        <begin position="155"/>
        <end position="169"/>
    </location>
</feature>
<sequence>MSGKEPGPVVASEPREGTDTNSTFGRNDVRKRSRSNSIDNHSTHSKSTSVDTTDDEHDKGPVKHDFPQKLCAKSSEPASHKQNESDDEDAMSSSSISEDEDLATWLQEQPKKVNVKWCDYEAFKNRFSLEEGQDIIEVLEGHPDQLRTEIMQERSRRRHKKHSTSRNKRRSENDTKFIHRVRIQSPAILYVLGRLTGKDDWDDEPLIFLRPFQTFYYSFPFAKYVAKMLEQRLNEEQSHDGEVPIHNGSLPRSEGVSSIEIEDPLQKLSMPSNMDIEDTIYGLLDFRSGPENSLTAMEHMKLYIDFVEKHIVPMWEEARGSSKHKVRFSDLPMYFRPGDILYEPLKSGENKNKTGKAGSDAAGSQGLAVHQNYWKLCWAQFQETSPGPGDKAKKGHIGMRMLDHNFKVHSFHIDFDGDDYGPAPGESIIGLYEGEMDIKSLTLYPLRFDPDADQKTKELTARAKNFRSYVRERHLSYDGWTLIHTTYARRFSENQKRKRVEHIEGEIIIDFKEGFQSDSGFVKPYFGIPEEPKSSSVASVDPLLSIDQLDMDTRWWSDTIRSKKRLAREDVFLVREPFCGLQSSHVQKEEKVLKAYEDDKEVFDFDPEHLLLFPQRLIAYSFRARKFFVANIDFISVITAPKSPFRDLKIESEHKRILKSLVGRHFQKQDIRRQNKDATLDQDFIRGKGSGLVILLHGVPGVGKTTTAEAVALDNRKPLFALTSGDLGSTSRDVETALRETFRLAAMWDCVLLLDEADLFLAKRDVGDLVRNSLVSVFLRVLDYYDGVLFLTTNRVGTVDEAFRSRIHLSLYYPALRKRQALEIFKLNIRRIKEIEKSKAELRGKGEDGETKLPPTEIDEDSILNFATRQWEITRDNPSRRWNGRQIRNSFQIAYSLVNLDQVSVRTSNYEDDYDDDDVDYDDEPEVDLTYPDSKEPGIHTISPTVSFQVQKPGKLDSSQFDIVARSIQRFDSYLDKTRGQDSDYAKIKHLRRDDYFDSDDEGRSPGGTGRYSGARAPRSPHRGTHYRSPVSPAHLAPPPDRGGRMQRDSAREREQRSYGSRRGPELDDDDDNHAEEMLRSRTGAPPGSSPRSRHREYGDDYEYTHHRYR</sequence>
<feature type="compositionally biased region" description="Polar residues" evidence="1">
    <location>
        <begin position="35"/>
        <end position="51"/>
    </location>
</feature>
<feature type="compositionally biased region" description="Basic and acidic residues" evidence="1">
    <location>
        <begin position="1096"/>
        <end position="1110"/>
    </location>
</feature>
<keyword evidence="4" id="KW-1185">Reference proteome</keyword>